<evidence type="ECO:0000256" key="2">
    <source>
        <dbReference type="SAM" id="SignalP"/>
    </source>
</evidence>
<evidence type="ECO:0000313" key="4">
    <source>
        <dbReference type="EMBL" id="AJE19404.1"/>
    </source>
</evidence>
<accession>A0A0B5CPW2</accession>
<dbReference type="AlphaFoldDB" id="A0A0B5CPW2"/>
<organism evidence="4 5">
    <name type="scientific">Neisseria elongata subsp. glycolytica ATCC 29315</name>
    <dbReference type="NCBI Taxonomy" id="546263"/>
    <lineage>
        <taxon>Bacteria</taxon>
        <taxon>Pseudomonadati</taxon>
        <taxon>Pseudomonadota</taxon>
        <taxon>Betaproteobacteria</taxon>
        <taxon>Neisseriales</taxon>
        <taxon>Neisseriaceae</taxon>
        <taxon>Neisseria</taxon>
    </lineage>
</organism>
<dbReference type="HOGENOM" id="CLU_086005_0_0_4"/>
<evidence type="ECO:0000256" key="1">
    <source>
        <dbReference type="ARBA" id="ARBA00004442"/>
    </source>
</evidence>
<dbReference type="SUPFAM" id="SSF56925">
    <property type="entry name" value="OMPA-like"/>
    <property type="match status" value="1"/>
</dbReference>
<dbReference type="Gene3D" id="2.60.40.1980">
    <property type="match status" value="1"/>
</dbReference>
<feature type="signal peptide" evidence="2">
    <location>
        <begin position="1"/>
        <end position="22"/>
    </location>
</feature>
<reference evidence="5" key="1">
    <citation type="submission" date="2014-05" db="EMBL/GenBank/DDBJ databases">
        <title>Complete Genome sequence of Neisseria elongata subsp. glycolytica.</title>
        <authorList>
            <person name="Veyrier F.J."/>
            <person name="Taha M.-K."/>
        </authorList>
    </citation>
    <scope>NUCLEOTIDE SEQUENCE [LARGE SCALE GENOMIC DNA]</scope>
    <source>
        <strain evidence="5">ATCC 29315</strain>
    </source>
</reference>
<dbReference type="Proteomes" id="UP000031392">
    <property type="component" value="Chromosome"/>
</dbReference>
<dbReference type="PATRIC" id="fig|546263.7.peg.2387"/>
<dbReference type="InterPro" id="IPR011250">
    <property type="entry name" value="OMP/PagP_B-barrel"/>
</dbReference>
<name>A0A0B5CPW2_NEIEG</name>
<keyword evidence="5" id="KW-1185">Reference proteome</keyword>
<protein>
    <recommendedName>
        <fullName evidence="3">Factor H binding protein-like C-terminal domain-containing protein</fullName>
    </recommendedName>
</protein>
<feature type="domain" description="Factor H binding protein-like C-terminal" evidence="3">
    <location>
        <begin position="159"/>
        <end position="255"/>
    </location>
</feature>
<comment type="subcellular location">
    <subcellularLocation>
        <location evidence="1">Cell outer membrane</location>
    </subcellularLocation>
</comment>
<feature type="chain" id="PRO_5002113305" description="Factor H binding protein-like C-terminal domain-containing protein" evidence="2">
    <location>
        <begin position="23"/>
        <end position="274"/>
    </location>
</feature>
<proteinExistence type="predicted"/>
<reference evidence="4 5" key="2">
    <citation type="journal article" date="2015" name="PLoS Genet.">
        <title>Common Cell Shape Evolution of Two Nasopharyngeal Pathogens.</title>
        <authorList>
            <person name="Veyrier F.J."/>
            <person name="Biais N."/>
            <person name="Morales P."/>
            <person name="Belkacem N."/>
            <person name="Guilhen C."/>
            <person name="Ranjeva S."/>
            <person name="Sismeiro O."/>
            <person name="Pehau-Arnaudet G."/>
            <person name="Rocha E.P."/>
            <person name="Werts C."/>
            <person name="Taha M.K."/>
            <person name="Boneca I.G."/>
        </authorList>
    </citation>
    <scope>NUCLEOTIDE SEQUENCE [LARGE SCALE GENOMIC DNA]</scope>
    <source>
        <strain evidence="4 5">ATCC 29315</strain>
    </source>
</reference>
<gene>
    <name evidence="4" type="ORF">NELON_11120</name>
</gene>
<evidence type="ECO:0000313" key="5">
    <source>
        <dbReference type="Proteomes" id="UP000031392"/>
    </source>
</evidence>
<dbReference type="InterPro" id="IPR014902">
    <property type="entry name" value="FHBP-like_C"/>
</dbReference>
<keyword evidence="2" id="KW-0732">Signal</keyword>
<sequence>MKNKYFFSVIAVSLMLAGCSGAADGLAGAITDPLNPKVKGQFNRLTVGSSETNSLLPSENDTITITDSEKSGADRVKTYRKGETIDISYKKTGKITGLEYELNHADQTKENGELLIYKQNYSVVAGRHPAGGKYPDGSIRPVDTKFEVNTIQGTHTTEDKLPTGKIRYEGLAFAGGDDRNGKLDYTIDFGRKTGEGSITGLKGVNKVMLENHRLHARPDGTVGVDGGRAVSSGLTGGSYDLTLYGPQADELAGSAYFSNGGNSKQIGFGGSQKK</sequence>
<dbReference type="EMBL" id="CP007726">
    <property type="protein sequence ID" value="AJE19404.1"/>
    <property type="molecule type" value="Genomic_DNA"/>
</dbReference>
<dbReference type="RefSeq" id="WP_041961542.1">
    <property type="nucleotide sequence ID" value="NZ_CP007726.1"/>
</dbReference>
<evidence type="ECO:0000259" key="3">
    <source>
        <dbReference type="Pfam" id="PF08794"/>
    </source>
</evidence>
<dbReference type="KEGG" id="nel:NELON_11120"/>
<dbReference type="Gene3D" id="2.40.160.90">
    <property type="match status" value="1"/>
</dbReference>
<dbReference type="PROSITE" id="PS51257">
    <property type="entry name" value="PROKAR_LIPOPROTEIN"/>
    <property type="match status" value="1"/>
</dbReference>
<dbReference type="Pfam" id="PF08794">
    <property type="entry name" value="FHBP_C"/>
    <property type="match status" value="1"/>
</dbReference>
<dbReference type="GO" id="GO:0009279">
    <property type="term" value="C:cell outer membrane"/>
    <property type="evidence" value="ECO:0007669"/>
    <property type="project" value="UniProtKB-SubCell"/>
</dbReference>